<protein>
    <submittedName>
        <fullName evidence="1">MerR family transcriptional regulator</fullName>
    </submittedName>
</protein>
<sequence length="155" mass="17700">MKTDEYHKDLKGLSKASGKYDLRYCTECGRIFAYPGIGPDVCRQCLEKDRENFDKVKDYLETHDSSLPQTALDTGVSTRKLYQWVREERLYFKSTEGSGLFCEICGAPIATGRYCRKCKAKLMLKGVKVDSDEPASRNIARMRFVGNDKDKKGIF</sequence>
<evidence type="ECO:0000313" key="1">
    <source>
        <dbReference type="EMBL" id="MQN01030.1"/>
    </source>
</evidence>
<evidence type="ECO:0000313" key="2">
    <source>
        <dbReference type="Proteomes" id="UP000460257"/>
    </source>
</evidence>
<dbReference type="EMBL" id="VOGC01000002">
    <property type="protein sequence ID" value="MQN01030.1"/>
    <property type="molecule type" value="Genomic_DNA"/>
</dbReference>
<comment type="caution">
    <text evidence="1">The sequence shown here is derived from an EMBL/GenBank/DDBJ whole genome shotgun (WGS) entry which is preliminary data.</text>
</comment>
<proteinExistence type="predicted"/>
<dbReference type="Proteomes" id="UP000460257">
    <property type="component" value="Unassembled WGS sequence"/>
</dbReference>
<gene>
    <name evidence="1" type="ORF">FRC54_03470</name>
</gene>
<dbReference type="AlphaFoldDB" id="A0A6N7IYL3"/>
<accession>A0A6N7IYL3</accession>
<keyword evidence="2" id="KW-1185">Reference proteome</keyword>
<organism evidence="1 2">
    <name type="scientific">Candidatus Weimeria bifida</name>
    <dbReference type="NCBI Taxonomy" id="2599074"/>
    <lineage>
        <taxon>Bacteria</taxon>
        <taxon>Bacillati</taxon>
        <taxon>Bacillota</taxon>
        <taxon>Clostridia</taxon>
        <taxon>Lachnospirales</taxon>
        <taxon>Lachnospiraceae</taxon>
        <taxon>Candidatus Weimeria</taxon>
    </lineage>
</organism>
<reference evidence="1" key="1">
    <citation type="journal article" date="2020" name="Appl. Environ. Microbiol.">
        <title>Medium-Chain Fatty Acid Synthesis by 'Candidatus Weimeria bifida' gen. nov., sp. nov., and 'Candidatus Pseudoramibacter fermentans' sp. nov.</title>
        <authorList>
            <person name="Scarborough M.J."/>
            <person name="Myers K.S."/>
            <person name="Donohue T.J."/>
            <person name="Noguera D.R."/>
        </authorList>
    </citation>
    <scope>NUCLEOTIDE SEQUENCE</scope>
    <source>
        <strain evidence="1">LCO1.1</strain>
    </source>
</reference>
<name>A0A6N7IYL3_9FIRM</name>